<name>A0A6J4M4Z0_9ACTN</name>
<accession>A0A6J4M4Z0</accession>
<dbReference type="AlphaFoldDB" id="A0A6J4M4Z0"/>
<dbReference type="EMBL" id="CADCUG010000130">
    <property type="protein sequence ID" value="CAA9349045.1"/>
    <property type="molecule type" value="Genomic_DNA"/>
</dbReference>
<reference evidence="2" key="1">
    <citation type="submission" date="2020-02" db="EMBL/GenBank/DDBJ databases">
        <authorList>
            <person name="Meier V. D."/>
        </authorList>
    </citation>
    <scope>NUCLEOTIDE SEQUENCE</scope>
    <source>
        <strain evidence="2">AVDCRST_MAG29</strain>
    </source>
</reference>
<sequence>MTPGHPVQDACPHWCVADHSPFQEPEAQVHMGVQEEPTARFTVRLVASRDPGTGTLDGPYLLVDAPPLASDSPEYELTLDEARTIGRTLMDLAEGGAQMSSRPARVTADEARA</sequence>
<proteinExistence type="predicted"/>
<gene>
    <name evidence="2" type="ORF">AVDCRST_MAG29-2108</name>
</gene>
<evidence type="ECO:0000313" key="2">
    <source>
        <dbReference type="EMBL" id="CAA9349045.1"/>
    </source>
</evidence>
<protein>
    <submittedName>
        <fullName evidence="2">Uncharacterized protein</fullName>
    </submittedName>
</protein>
<evidence type="ECO:0000256" key="1">
    <source>
        <dbReference type="SAM" id="MobiDB-lite"/>
    </source>
</evidence>
<feature type="region of interest" description="Disordered" evidence="1">
    <location>
        <begin position="94"/>
        <end position="113"/>
    </location>
</feature>
<organism evidence="2">
    <name type="scientific">uncultured Nocardioidaceae bacterium</name>
    <dbReference type="NCBI Taxonomy" id="253824"/>
    <lineage>
        <taxon>Bacteria</taxon>
        <taxon>Bacillati</taxon>
        <taxon>Actinomycetota</taxon>
        <taxon>Actinomycetes</taxon>
        <taxon>Propionibacteriales</taxon>
        <taxon>Nocardioidaceae</taxon>
        <taxon>environmental samples</taxon>
    </lineage>
</organism>